<feature type="region of interest" description="Disordered" evidence="1">
    <location>
        <begin position="172"/>
        <end position="199"/>
    </location>
</feature>
<evidence type="ECO:0000313" key="3">
    <source>
        <dbReference type="WBParaSite" id="L893_g19627.t1"/>
    </source>
</evidence>
<dbReference type="Proteomes" id="UP000095287">
    <property type="component" value="Unplaced"/>
</dbReference>
<dbReference type="WBParaSite" id="L893_g19627.t1">
    <property type="protein sequence ID" value="L893_g19627.t1"/>
    <property type="gene ID" value="L893_g19627"/>
</dbReference>
<name>A0A1I7YTM8_9BILA</name>
<keyword evidence="2" id="KW-1185">Reference proteome</keyword>
<feature type="compositionally biased region" description="Basic and acidic residues" evidence="1">
    <location>
        <begin position="30"/>
        <end position="45"/>
    </location>
</feature>
<feature type="compositionally biased region" description="Basic and acidic residues" evidence="1">
    <location>
        <begin position="179"/>
        <end position="189"/>
    </location>
</feature>
<dbReference type="AlphaFoldDB" id="A0A1I7YTM8"/>
<feature type="region of interest" description="Disordered" evidence="1">
    <location>
        <begin position="1"/>
        <end position="63"/>
    </location>
</feature>
<reference evidence="3" key="1">
    <citation type="submission" date="2016-11" db="UniProtKB">
        <authorList>
            <consortium name="WormBaseParasite"/>
        </authorList>
    </citation>
    <scope>IDENTIFICATION</scope>
</reference>
<evidence type="ECO:0000256" key="1">
    <source>
        <dbReference type="SAM" id="MobiDB-lite"/>
    </source>
</evidence>
<feature type="compositionally biased region" description="Polar residues" evidence="1">
    <location>
        <begin position="46"/>
        <end position="57"/>
    </location>
</feature>
<sequence length="199" mass="22652">MSTRRPVDDGNPTELARPGPGDMIMAWEQGVRRPKEYASSPDRRNPSSSQDAQSALVTINYPRSAMDRLERRTQRSRKHAISDLRSCSSWGLDSRAWTRSRKEEAEERRVRSVPKRCHRLGHSGLQLSGLSQQISHASPIRLGAMHTQAHNYRSYTEALITEDNERRRRYGANLPQHDLPLRRTSKADELPGQGHSLHG</sequence>
<organism evidence="2 3">
    <name type="scientific">Steinernema glaseri</name>
    <dbReference type="NCBI Taxonomy" id="37863"/>
    <lineage>
        <taxon>Eukaryota</taxon>
        <taxon>Metazoa</taxon>
        <taxon>Ecdysozoa</taxon>
        <taxon>Nematoda</taxon>
        <taxon>Chromadorea</taxon>
        <taxon>Rhabditida</taxon>
        <taxon>Tylenchina</taxon>
        <taxon>Panagrolaimomorpha</taxon>
        <taxon>Strongyloidoidea</taxon>
        <taxon>Steinernematidae</taxon>
        <taxon>Steinernema</taxon>
    </lineage>
</organism>
<accession>A0A1I7YTM8</accession>
<proteinExistence type="predicted"/>
<protein>
    <submittedName>
        <fullName evidence="3">Uncharacterized protein</fullName>
    </submittedName>
</protein>
<evidence type="ECO:0000313" key="2">
    <source>
        <dbReference type="Proteomes" id="UP000095287"/>
    </source>
</evidence>